<evidence type="ECO:0000256" key="5">
    <source>
        <dbReference type="ARBA" id="ARBA00022729"/>
    </source>
</evidence>
<dbReference type="InterPro" id="IPR012910">
    <property type="entry name" value="Plug_dom"/>
</dbReference>
<evidence type="ECO:0000256" key="4">
    <source>
        <dbReference type="ARBA" id="ARBA00022692"/>
    </source>
</evidence>
<evidence type="ECO:0000256" key="6">
    <source>
        <dbReference type="ARBA" id="ARBA00023136"/>
    </source>
</evidence>
<proteinExistence type="predicted"/>
<dbReference type="Pfam" id="PF07715">
    <property type="entry name" value="Plug"/>
    <property type="match status" value="1"/>
</dbReference>
<dbReference type="InterPro" id="IPR037066">
    <property type="entry name" value="Plug_dom_sf"/>
</dbReference>
<evidence type="ECO:0000256" key="2">
    <source>
        <dbReference type="ARBA" id="ARBA00022448"/>
    </source>
</evidence>
<dbReference type="InterPro" id="IPR008969">
    <property type="entry name" value="CarboxyPept-like_regulatory"/>
</dbReference>
<dbReference type="Proteomes" id="UP000662783">
    <property type="component" value="Chromosome"/>
</dbReference>
<feature type="domain" description="TonB-dependent receptor plug" evidence="8">
    <location>
        <begin position="147"/>
        <end position="222"/>
    </location>
</feature>
<keyword evidence="3" id="KW-1134">Transmembrane beta strand</keyword>
<gene>
    <name evidence="9" type="ORF">JR347_00615</name>
</gene>
<dbReference type="GO" id="GO:0044718">
    <property type="term" value="P:siderophore transmembrane transport"/>
    <property type="evidence" value="ECO:0007669"/>
    <property type="project" value="TreeGrafter"/>
</dbReference>
<evidence type="ECO:0000256" key="1">
    <source>
        <dbReference type="ARBA" id="ARBA00004571"/>
    </source>
</evidence>
<dbReference type="InterPro" id="IPR036942">
    <property type="entry name" value="Beta-barrel_TonB_sf"/>
</dbReference>
<evidence type="ECO:0000313" key="9">
    <source>
        <dbReference type="EMBL" id="QSE97623.1"/>
    </source>
</evidence>
<keyword evidence="7" id="KW-0998">Cell outer membrane</keyword>
<keyword evidence="4" id="KW-0812">Transmembrane</keyword>
<keyword evidence="5" id="KW-0732">Signal</keyword>
<dbReference type="Gene3D" id="2.60.40.1120">
    <property type="entry name" value="Carboxypeptidase-like, regulatory domain"/>
    <property type="match status" value="1"/>
</dbReference>
<dbReference type="InterPro" id="IPR039426">
    <property type="entry name" value="TonB-dep_rcpt-like"/>
</dbReference>
<comment type="subcellular location">
    <subcellularLocation>
        <location evidence="1">Cell outer membrane</location>
        <topology evidence="1">Multi-pass membrane protein</topology>
    </subcellularLocation>
</comment>
<dbReference type="GO" id="GO:0009279">
    <property type="term" value="C:cell outer membrane"/>
    <property type="evidence" value="ECO:0007669"/>
    <property type="project" value="UniProtKB-SubCell"/>
</dbReference>
<keyword evidence="2" id="KW-0813">Transport</keyword>
<protein>
    <submittedName>
        <fullName evidence="9">TonB-dependent receptor</fullName>
    </submittedName>
</protein>
<dbReference type="RefSeq" id="WP_205722132.1">
    <property type="nucleotide sequence ID" value="NZ_CP070608.1"/>
</dbReference>
<dbReference type="SUPFAM" id="SSF49464">
    <property type="entry name" value="Carboxypeptidase regulatory domain-like"/>
    <property type="match status" value="1"/>
</dbReference>
<organism evidence="9 10">
    <name type="scientific">Fulvivirga lutea</name>
    <dbReference type="NCBI Taxonomy" id="2810512"/>
    <lineage>
        <taxon>Bacteria</taxon>
        <taxon>Pseudomonadati</taxon>
        <taxon>Bacteroidota</taxon>
        <taxon>Cytophagia</taxon>
        <taxon>Cytophagales</taxon>
        <taxon>Fulvivirgaceae</taxon>
        <taxon>Fulvivirga</taxon>
    </lineage>
</organism>
<dbReference type="GO" id="GO:0015344">
    <property type="term" value="F:siderophore uptake transmembrane transporter activity"/>
    <property type="evidence" value="ECO:0007669"/>
    <property type="project" value="TreeGrafter"/>
</dbReference>
<dbReference type="AlphaFoldDB" id="A0A974WLJ8"/>
<dbReference type="Gene3D" id="2.40.170.20">
    <property type="entry name" value="TonB-dependent receptor, beta-barrel domain"/>
    <property type="match status" value="1"/>
</dbReference>
<name>A0A974WLJ8_9BACT</name>
<keyword evidence="6" id="KW-0472">Membrane</keyword>
<evidence type="ECO:0000256" key="7">
    <source>
        <dbReference type="ARBA" id="ARBA00023237"/>
    </source>
</evidence>
<evidence type="ECO:0000259" key="8">
    <source>
        <dbReference type="Pfam" id="PF07715"/>
    </source>
</evidence>
<reference evidence="9" key="1">
    <citation type="submission" date="2021-02" db="EMBL/GenBank/DDBJ databases">
        <title>Fulvivirga sp. S481 isolated from sea water.</title>
        <authorList>
            <person name="Bae S.S."/>
            <person name="Baek K."/>
        </authorList>
    </citation>
    <scope>NUCLEOTIDE SEQUENCE</scope>
    <source>
        <strain evidence="9">S481</strain>
    </source>
</reference>
<dbReference type="KEGG" id="fuv:JR347_00615"/>
<accession>A0A974WLJ8</accession>
<dbReference type="PANTHER" id="PTHR30069">
    <property type="entry name" value="TONB-DEPENDENT OUTER MEMBRANE RECEPTOR"/>
    <property type="match status" value="1"/>
</dbReference>
<sequence>MINLLKYSTTFLLIVMCSQQIVAQVEVRGQVVDAETKEALAFANIQVLNTKSVATSDSLGRFTIRVSHPTDSLSVSFIGYQTSQLTAAEVLNSYLIKLTAATTTLREVEVLGEKSTVIQQFESIRPGKQVLKKETVMELPALAGEPDFIKALTLLPGTTKGVEGSTDFFVRGGDADQNLVLMDGATVYNTGHLFGFLSVFNPSAIGEVNMLTGGFPSEYGGRLSSIIDIRTKRLDADRTVIEGGIGLISSRVAIEHPIIKDKLAIQVAGRRTYADQVVKLANISLPYYFYDANVNLDWTINKNQRLNYSFYIGDDVLNFIRNRDENVSGDEAGTSFTIGNIIQTLSYQYEASNLKSTTDFHFTRFDYRINSFFQDNFINVITDIQDIGVQQKFEWESTDNRKFNIGFSTIYRTVDPNLINSGGEISELVPESEGTERNVTESAVFGEWEFKKNQLQGIIGLRASAAFLENTTYIRPEPRMALRYGLNDHWAVKTSYTRMSQYIHRVSSSSFALPTDVWYPVNNRVKPQSADQFTLGVIKAIPERSSTLSLEGYYKLMQNLVEFNEGTNLILNNDFEEAIIQGDGESYGLELLARKEAGRFKGWLSYTLSWTTRQFEELNRGEKFNARYDRRHNASIVGNYQLNKRWSVSAVWEFISGARFTPIIGYYGIPNSAATGVDLIPQFPDRNSVKLADSHRLDISLIFKNRIKPNQRWRGEWQFSLYNVYNRATPIAIDIEYNEAANTYSYEQPGLLGLLPSISYNFTFYK</sequence>
<keyword evidence="10" id="KW-1185">Reference proteome</keyword>
<dbReference type="SUPFAM" id="SSF56935">
    <property type="entry name" value="Porins"/>
    <property type="match status" value="1"/>
</dbReference>
<evidence type="ECO:0000256" key="3">
    <source>
        <dbReference type="ARBA" id="ARBA00022452"/>
    </source>
</evidence>
<dbReference type="PANTHER" id="PTHR30069:SF29">
    <property type="entry name" value="HEMOGLOBIN AND HEMOGLOBIN-HAPTOGLOBIN-BINDING PROTEIN 1-RELATED"/>
    <property type="match status" value="1"/>
</dbReference>
<evidence type="ECO:0000313" key="10">
    <source>
        <dbReference type="Proteomes" id="UP000662783"/>
    </source>
</evidence>
<dbReference type="EMBL" id="CP070608">
    <property type="protein sequence ID" value="QSE97623.1"/>
    <property type="molecule type" value="Genomic_DNA"/>
</dbReference>
<keyword evidence="9" id="KW-0675">Receptor</keyword>
<dbReference type="Pfam" id="PF13715">
    <property type="entry name" value="CarbopepD_reg_2"/>
    <property type="match status" value="1"/>
</dbReference>
<dbReference type="Gene3D" id="2.170.130.10">
    <property type="entry name" value="TonB-dependent receptor, plug domain"/>
    <property type="match status" value="1"/>
</dbReference>